<sequence>MFFSLKLLLGKHVNTYTFTKGLAEILALQETKGLPFSIIRPSGVCPSIVEPKVGWVDSYTALVPFIDTIQAGIFRSGIIGRKNISDVVPVDMVSNLTIAVSWKVANDGAQNNDAPSIYHSSSATSNPIVFEEMFRLTIENAKIYPPSYIAWMPQIRYHETKLADNIDRFFTGYLFVNVMDFMLVMFGGKPKAAKSLDRIMKMYDVLNFAHTQPVNVISNNYKKLMNLMNEYDQKEFYFDPSTIKWPEYNKNMLFGIRKYIWKESGNPQDSFIGKKKLRIIKAVSFLLNVLALGGAAYGFKKGGECLLSKL</sequence>
<dbReference type="Pfam" id="PF03015">
    <property type="entry name" value="Sterile"/>
    <property type="match status" value="1"/>
</dbReference>
<dbReference type="InterPro" id="IPR026055">
    <property type="entry name" value="FAR"/>
</dbReference>
<proteinExistence type="inferred from homology"/>
<keyword evidence="4" id="KW-0812">Transmembrane</keyword>
<dbReference type="OrthoDB" id="429813at2759"/>
<evidence type="ECO:0000256" key="3">
    <source>
        <dbReference type="ARBA" id="ARBA00023098"/>
    </source>
</evidence>
<dbReference type="PANTHER" id="PTHR11011:SF116">
    <property type="entry name" value="FATTY ACYL-COA REDUCTASE CG5065-RELATED"/>
    <property type="match status" value="1"/>
</dbReference>
<evidence type="ECO:0000256" key="1">
    <source>
        <dbReference type="ARBA" id="ARBA00005928"/>
    </source>
</evidence>
<keyword evidence="3 4" id="KW-0443">Lipid metabolism</keyword>
<keyword evidence="4" id="KW-0521">NADP</keyword>
<feature type="transmembrane region" description="Helical" evidence="4">
    <location>
        <begin position="169"/>
        <end position="188"/>
    </location>
</feature>
<dbReference type="AlphaFoldDB" id="A0A9N9WX09"/>
<evidence type="ECO:0000313" key="7">
    <source>
        <dbReference type="EMBL" id="CAG9809497.1"/>
    </source>
</evidence>
<organism evidence="7 8">
    <name type="scientific">Chironomus riparius</name>
    <dbReference type="NCBI Taxonomy" id="315576"/>
    <lineage>
        <taxon>Eukaryota</taxon>
        <taxon>Metazoa</taxon>
        <taxon>Ecdysozoa</taxon>
        <taxon>Arthropoda</taxon>
        <taxon>Hexapoda</taxon>
        <taxon>Insecta</taxon>
        <taxon>Pterygota</taxon>
        <taxon>Neoptera</taxon>
        <taxon>Endopterygota</taxon>
        <taxon>Diptera</taxon>
        <taxon>Nematocera</taxon>
        <taxon>Chironomoidea</taxon>
        <taxon>Chironomidae</taxon>
        <taxon>Chironominae</taxon>
        <taxon>Chironomus</taxon>
    </lineage>
</organism>
<dbReference type="GO" id="GO:0035336">
    <property type="term" value="P:long-chain fatty-acyl-CoA metabolic process"/>
    <property type="evidence" value="ECO:0007669"/>
    <property type="project" value="TreeGrafter"/>
</dbReference>
<accession>A0A9N9WX09</accession>
<feature type="domain" description="Thioester reductase (TE)" evidence="6">
    <location>
        <begin position="9"/>
        <end position="96"/>
    </location>
</feature>
<comment type="function">
    <text evidence="4">Catalyzes the reduction of fatty acyl-CoA to fatty alcohols.</text>
</comment>
<comment type="similarity">
    <text evidence="1 4">Belongs to the fatty acyl-CoA reductase family.</text>
</comment>
<dbReference type="InterPro" id="IPR033640">
    <property type="entry name" value="FAR_C"/>
</dbReference>
<gene>
    <name evidence="7" type="ORF">CHIRRI_LOCUS12318</name>
</gene>
<evidence type="ECO:0000259" key="5">
    <source>
        <dbReference type="Pfam" id="PF03015"/>
    </source>
</evidence>
<reference evidence="7" key="2">
    <citation type="submission" date="2022-10" db="EMBL/GenBank/DDBJ databases">
        <authorList>
            <consortium name="ENA_rothamsted_submissions"/>
            <consortium name="culmorum"/>
            <person name="King R."/>
        </authorList>
    </citation>
    <scope>NUCLEOTIDE SEQUENCE</scope>
</reference>
<dbReference type="InterPro" id="IPR013120">
    <property type="entry name" value="FAR_NAD-bd"/>
</dbReference>
<evidence type="ECO:0000256" key="2">
    <source>
        <dbReference type="ARBA" id="ARBA00022516"/>
    </source>
</evidence>
<dbReference type="PANTHER" id="PTHR11011">
    <property type="entry name" value="MALE STERILITY PROTEIN 2-RELATED"/>
    <property type="match status" value="1"/>
</dbReference>
<dbReference type="GO" id="GO:0005777">
    <property type="term" value="C:peroxisome"/>
    <property type="evidence" value="ECO:0007669"/>
    <property type="project" value="TreeGrafter"/>
</dbReference>
<dbReference type="Gene3D" id="3.40.50.720">
    <property type="entry name" value="NAD(P)-binding Rossmann-like Domain"/>
    <property type="match status" value="1"/>
</dbReference>
<dbReference type="CDD" id="cd09071">
    <property type="entry name" value="FAR_C"/>
    <property type="match status" value="1"/>
</dbReference>
<dbReference type="EMBL" id="OU895879">
    <property type="protein sequence ID" value="CAG9809497.1"/>
    <property type="molecule type" value="Genomic_DNA"/>
</dbReference>
<keyword evidence="2 4" id="KW-0444">Lipid biosynthesis</keyword>
<evidence type="ECO:0000256" key="4">
    <source>
        <dbReference type="RuleBase" id="RU363097"/>
    </source>
</evidence>
<keyword evidence="4" id="KW-1133">Transmembrane helix</keyword>
<protein>
    <recommendedName>
        <fullName evidence="4">Fatty acyl-CoA reductase</fullName>
        <ecNumber evidence="4">1.2.1.84</ecNumber>
    </recommendedName>
</protein>
<comment type="catalytic activity">
    <reaction evidence="4">
        <text>a long-chain fatty acyl-CoA + 2 NADPH + 2 H(+) = a long-chain primary fatty alcohol + 2 NADP(+) + CoA</text>
        <dbReference type="Rhea" id="RHEA:52716"/>
        <dbReference type="ChEBI" id="CHEBI:15378"/>
        <dbReference type="ChEBI" id="CHEBI:57287"/>
        <dbReference type="ChEBI" id="CHEBI:57783"/>
        <dbReference type="ChEBI" id="CHEBI:58349"/>
        <dbReference type="ChEBI" id="CHEBI:77396"/>
        <dbReference type="ChEBI" id="CHEBI:83139"/>
        <dbReference type="EC" id="1.2.1.84"/>
    </reaction>
</comment>
<evidence type="ECO:0000259" key="6">
    <source>
        <dbReference type="Pfam" id="PF07993"/>
    </source>
</evidence>
<feature type="transmembrane region" description="Helical" evidence="4">
    <location>
        <begin position="279"/>
        <end position="299"/>
    </location>
</feature>
<keyword evidence="8" id="KW-1185">Reference proteome</keyword>
<dbReference type="GO" id="GO:0080019">
    <property type="term" value="F:alcohol-forming very long-chain fatty acyl-CoA reductase activity"/>
    <property type="evidence" value="ECO:0007669"/>
    <property type="project" value="InterPro"/>
</dbReference>
<name>A0A9N9WX09_9DIPT</name>
<dbReference type="Proteomes" id="UP001153620">
    <property type="component" value="Chromosome 3"/>
</dbReference>
<keyword evidence="4" id="KW-0560">Oxidoreductase</keyword>
<dbReference type="GO" id="GO:0102965">
    <property type="term" value="F:alcohol-forming long-chain fatty acyl-CoA reductase activity"/>
    <property type="evidence" value="ECO:0007669"/>
    <property type="project" value="UniProtKB-EC"/>
</dbReference>
<evidence type="ECO:0000313" key="8">
    <source>
        <dbReference type="Proteomes" id="UP001153620"/>
    </source>
</evidence>
<feature type="domain" description="Fatty acyl-CoA reductase C-terminal" evidence="5">
    <location>
        <begin position="174"/>
        <end position="263"/>
    </location>
</feature>
<keyword evidence="4" id="KW-0472">Membrane</keyword>
<reference evidence="7" key="1">
    <citation type="submission" date="2022-01" db="EMBL/GenBank/DDBJ databases">
        <authorList>
            <person name="King R."/>
        </authorList>
    </citation>
    <scope>NUCLEOTIDE SEQUENCE</scope>
</reference>
<dbReference type="EC" id="1.2.1.84" evidence="4"/>
<dbReference type="Pfam" id="PF07993">
    <property type="entry name" value="NAD_binding_4"/>
    <property type="match status" value="1"/>
</dbReference>